<organism evidence="3 4">
    <name type="scientific">Tegillarca granosa</name>
    <name type="common">Malaysian cockle</name>
    <name type="synonym">Anadara granosa</name>
    <dbReference type="NCBI Taxonomy" id="220873"/>
    <lineage>
        <taxon>Eukaryota</taxon>
        <taxon>Metazoa</taxon>
        <taxon>Spiralia</taxon>
        <taxon>Lophotrochozoa</taxon>
        <taxon>Mollusca</taxon>
        <taxon>Bivalvia</taxon>
        <taxon>Autobranchia</taxon>
        <taxon>Pteriomorphia</taxon>
        <taxon>Arcoida</taxon>
        <taxon>Arcoidea</taxon>
        <taxon>Arcidae</taxon>
        <taxon>Tegillarca</taxon>
    </lineage>
</organism>
<dbReference type="SMART" id="SM00054">
    <property type="entry name" value="EFh"/>
    <property type="match status" value="2"/>
</dbReference>
<dbReference type="Gene3D" id="3.80.10.10">
    <property type="entry name" value="Ribonuclease Inhibitor"/>
    <property type="match status" value="2"/>
</dbReference>
<name>A0ABQ9E1W3_TEGGR</name>
<accession>A0ABQ9E1W3</accession>
<dbReference type="InterPro" id="IPR011992">
    <property type="entry name" value="EF-hand-dom_pair"/>
</dbReference>
<dbReference type="Proteomes" id="UP001217089">
    <property type="component" value="Unassembled WGS sequence"/>
</dbReference>
<dbReference type="Pfam" id="PF00036">
    <property type="entry name" value="EF-hand_1"/>
    <property type="match status" value="1"/>
</dbReference>
<dbReference type="Pfam" id="PF13516">
    <property type="entry name" value="LRR_6"/>
    <property type="match status" value="4"/>
</dbReference>
<sequence>EEDDYEYHPDDESSQKLYLAACKKLKVTPVKHFHNSLNHEKITLIGIVLKKKDAKACAIALLRNDAVETLRMESNDLGGRNASYFADVLSKNGYLTDVSITENNLRKEGAEVICNAMKNNSTVRRLDLSGNKFCEEDAVYFKEMLDENHALRELYLATNDFLRVLDLSWNHLRMEGATAIGKALEVNRHLETLNISWNGFYVRGMVTIAKALETNTTLLELDLSCNRLSDPCIELLIRGLDKNSTLKVLRDAFETLLREMKEKRDIKVIYGMVWNTEREVLGHQDVDEDEVRLIDEDPLTVLMEYARLQNFRLLDMFKCLDKDGSGALSLEEFREGLEKMDLDGDGEIDFGELMQAQKNHKEKVKNYMRGEVPIEETEIGRIDRSLRIIMNKRYLMNKNRNFFNFLKPDANAPAFSSSPRSGS</sequence>
<comment type="caution">
    <text evidence="3">The sequence shown here is derived from an EMBL/GenBank/DDBJ whole genome shotgun (WGS) entry which is preliminary data.</text>
</comment>
<evidence type="ECO:0000313" key="4">
    <source>
        <dbReference type="Proteomes" id="UP001217089"/>
    </source>
</evidence>
<dbReference type="SUPFAM" id="SSF47473">
    <property type="entry name" value="EF-hand"/>
    <property type="match status" value="1"/>
</dbReference>
<keyword evidence="4" id="KW-1185">Reference proteome</keyword>
<dbReference type="SUPFAM" id="SSF52047">
    <property type="entry name" value="RNI-like"/>
    <property type="match status" value="1"/>
</dbReference>
<dbReference type="CDD" id="cd00051">
    <property type="entry name" value="EFh"/>
    <property type="match status" value="1"/>
</dbReference>
<reference evidence="3 4" key="1">
    <citation type="submission" date="2022-12" db="EMBL/GenBank/DDBJ databases">
        <title>Chromosome-level genome of Tegillarca granosa.</title>
        <authorList>
            <person name="Kim J."/>
        </authorList>
    </citation>
    <scope>NUCLEOTIDE SEQUENCE [LARGE SCALE GENOMIC DNA]</scope>
    <source>
        <strain evidence="3">Teg-2019</strain>
        <tissue evidence="3">Adductor muscle</tissue>
    </source>
</reference>
<dbReference type="PANTHER" id="PTHR24114">
    <property type="entry name" value="LEUCINE RICH REPEAT FAMILY PROTEIN"/>
    <property type="match status" value="1"/>
</dbReference>
<dbReference type="InterPro" id="IPR001611">
    <property type="entry name" value="Leu-rich_rpt"/>
</dbReference>
<keyword evidence="1" id="KW-0106">Calcium</keyword>
<evidence type="ECO:0000313" key="3">
    <source>
        <dbReference type="EMBL" id="KAJ8298109.1"/>
    </source>
</evidence>
<proteinExistence type="predicted"/>
<dbReference type="Gene3D" id="1.10.238.10">
    <property type="entry name" value="EF-hand"/>
    <property type="match status" value="1"/>
</dbReference>
<protein>
    <recommendedName>
        <fullName evidence="2">EF-hand domain-containing protein</fullName>
    </recommendedName>
</protein>
<dbReference type="PROSITE" id="PS00018">
    <property type="entry name" value="EF_HAND_1"/>
    <property type="match status" value="1"/>
</dbReference>
<evidence type="ECO:0000256" key="1">
    <source>
        <dbReference type="ARBA" id="ARBA00022837"/>
    </source>
</evidence>
<dbReference type="EMBL" id="JARBDR010000923">
    <property type="protein sequence ID" value="KAJ8298109.1"/>
    <property type="molecule type" value="Genomic_DNA"/>
</dbReference>
<dbReference type="PANTHER" id="PTHR24114:SF2">
    <property type="entry name" value="F-BOX DOMAIN-CONTAINING PROTEIN-RELATED"/>
    <property type="match status" value="1"/>
</dbReference>
<dbReference type="InterPro" id="IPR018247">
    <property type="entry name" value="EF_Hand_1_Ca_BS"/>
</dbReference>
<feature type="non-terminal residue" evidence="3">
    <location>
        <position position="423"/>
    </location>
</feature>
<dbReference type="PROSITE" id="PS50222">
    <property type="entry name" value="EF_HAND_2"/>
    <property type="match status" value="1"/>
</dbReference>
<evidence type="ECO:0000259" key="2">
    <source>
        <dbReference type="PROSITE" id="PS50222"/>
    </source>
</evidence>
<feature type="non-terminal residue" evidence="3">
    <location>
        <position position="1"/>
    </location>
</feature>
<dbReference type="InterPro" id="IPR052394">
    <property type="entry name" value="LRR-containing"/>
</dbReference>
<feature type="domain" description="EF-hand" evidence="2">
    <location>
        <begin position="308"/>
        <end position="343"/>
    </location>
</feature>
<dbReference type="InterPro" id="IPR032675">
    <property type="entry name" value="LRR_dom_sf"/>
</dbReference>
<dbReference type="InterPro" id="IPR002048">
    <property type="entry name" value="EF_hand_dom"/>
</dbReference>
<dbReference type="SMART" id="SM00368">
    <property type="entry name" value="LRR_RI"/>
    <property type="match status" value="5"/>
</dbReference>
<gene>
    <name evidence="3" type="ORF">KUTeg_024640</name>
</gene>